<gene>
    <name evidence="7" type="ORF">METZ01_LOCUS48058</name>
</gene>
<keyword evidence="4 6" id="KW-1133">Transmembrane helix</keyword>
<sequence length="419" mass="44954">LVVNSSSSATWSSRPAFLLATVGGAIGLGNLWRFPYIAGENGGGGFVLVYLAFVFLLGLPIIAGEMLLGRHGRGSAVHSIASLVRSENAASFWRVIGWLSLLIPFLALTYYGVIAAWALDYLGLALINGFDGFDATRSEVVYGQRTGRAVSQVVLHGIFVAMTVWVIAKGLHNGIERMSKIMLPALFGVILILVIYGMISADFSSAVEFLFRPDFSELTGASVLMALGQALFSLGIGVGLLITYAAYMPSEYSIQKSATIVCVFDTSAALLSGLAIFPLVFANNLNPAEGPGLVFQTLPIAFGNMPGGHVIGVLFFLLLFFAAYTTAIGMLEPVVAWLEEKWPGRRRILARWAGISIWLLGLGSVFSFNIFAEVSPLGFLGIEGTFFFLLDFTVANLLLPINALLIAVFAGWVVNRCTI</sequence>
<dbReference type="NCBIfam" id="NF037979">
    <property type="entry name" value="Na_transp"/>
    <property type="match status" value="1"/>
</dbReference>
<dbReference type="PANTHER" id="PTHR42948:SF1">
    <property type="entry name" value="TRANSPORTER"/>
    <property type="match status" value="1"/>
</dbReference>
<dbReference type="PRINTS" id="PR00176">
    <property type="entry name" value="NANEUSMPORT"/>
</dbReference>
<dbReference type="InterPro" id="IPR000175">
    <property type="entry name" value="Na/ntran_symport"/>
</dbReference>
<dbReference type="PROSITE" id="PS50267">
    <property type="entry name" value="NA_NEUROTRAN_SYMP_3"/>
    <property type="match status" value="1"/>
</dbReference>
<feature type="transmembrane region" description="Helical" evidence="6">
    <location>
        <begin position="219"/>
        <end position="247"/>
    </location>
</feature>
<dbReference type="InterPro" id="IPR037272">
    <property type="entry name" value="SNS_sf"/>
</dbReference>
<evidence type="ECO:0000256" key="2">
    <source>
        <dbReference type="ARBA" id="ARBA00022448"/>
    </source>
</evidence>
<proteinExistence type="predicted"/>
<feature type="transmembrane region" description="Helical" evidence="6">
    <location>
        <begin position="16"/>
        <end position="34"/>
    </location>
</feature>
<feature type="transmembrane region" description="Helical" evidence="6">
    <location>
        <begin position="259"/>
        <end position="281"/>
    </location>
</feature>
<reference evidence="7" key="1">
    <citation type="submission" date="2018-05" db="EMBL/GenBank/DDBJ databases">
        <authorList>
            <person name="Lanie J.A."/>
            <person name="Ng W.-L."/>
            <person name="Kazmierczak K.M."/>
            <person name="Andrzejewski T.M."/>
            <person name="Davidsen T.M."/>
            <person name="Wayne K.J."/>
            <person name="Tettelin H."/>
            <person name="Glass J.I."/>
            <person name="Rusch D."/>
            <person name="Podicherti R."/>
            <person name="Tsui H.-C.T."/>
            <person name="Winkler M.E."/>
        </authorList>
    </citation>
    <scope>NUCLEOTIDE SEQUENCE</scope>
</reference>
<feature type="transmembrane region" description="Helical" evidence="6">
    <location>
        <begin position="95"/>
        <end position="119"/>
    </location>
</feature>
<evidence type="ECO:0000313" key="7">
    <source>
        <dbReference type="EMBL" id="SUZ95204.1"/>
    </source>
</evidence>
<feature type="transmembrane region" description="Helical" evidence="6">
    <location>
        <begin position="180"/>
        <end position="199"/>
    </location>
</feature>
<feature type="transmembrane region" description="Helical" evidence="6">
    <location>
        <begin position="149"/>
        <end position="168"/>
    </location>
</feature>
<evidence type="ECO:0000256" key="5">
    <source>
        <dbReference type="ARBA" id="ARBA00023136"/>
    </source>
</evidence>
<dbReference type="InterPro" id="IPR047218">
    <property type="entry name" value="YocR/YhdH-like"/>
</dbReference>
<dbReference type="PROSITE" id="PS00610">
    <property type="entry name" value="NA_NEUROTRAN_SYMP_1"/>
    <property type="match status" value="1"/>
</dbReference>
<dbReference type="GO" id="GO:0016020">
    <property type="term" value="C:membrane"/>
    <property type="evidence" value="ECO:0007669"/>
    <property type="project" value="UniProtKB-SubCell"/>
</dbReference>
<dbReference type="SUPFAM" id="SSF161070">
    <property type="entry name" value="SNF-like"/>
    <property type="match status" value="1"/>
</dbReference>
<dbReference type="PANTHER" id="PTHR42948">
    <property type="entry name" value="TRANSPORTER"/>
    <property type="match status" value="1"/>
</dbReference>
<keyword evidence="2" id="KW-0813">Transport</keyword>
<organism evidence="7">
    <name type="scientific">marine metagenome</name>
    <dbReference type="NCBI Taxonomy" id="408172"/>
    <lineage>
        <taxon>unclassified sequences</taxon>
        <taxon>metagenomes</taxon>
        <taxon>ecological metagenomes</taxon>
    </lineage>
</organism>
<dbReference type="CDD" id="cd10336">
    <property type="entry name" value="SLC6sbd_Tyt1-Like"/>
    <property type="match status" value="1"/>
</dbReference>
<evidence type="ECO:0000256" key="4">
    <source>
        <dbReference type="ARBA" id="ARBA00022989"/>
    </source>
</evidence>
<dbReference type="EMBL" id="UINC01002304">
    <property type="protein sequence ID" value="SUZ95204.1"/>
    <property type="molecule type" value="Genomic_DNA"/>
</dbReference>
<name>A0A381RVI1_9ZZZZ</name>
<protein>
    <recommendedName>
        <fullName evidence="8">Transporter</fullName>
    </recommendedName>
</protein>
<accession>A0A381RVI1</accession>
<feature type="transmembrane region" description="Helical" evidence="6">
    <location>
        <begin position="352"/>
        <end position="372"/>
    </location>
</feature>
<evidence type="ECO:0008006" key="8">
    <source>
        <dbReference type="Google" id="ProtNLM"/>
    </source>
</evidence>
<dbReference type="Pfam" id="PF00209">
    <property type="entry name" value="SNF"/>
    <property type="match status" value="2"/>
</dbReference>
<feature type="transmembrane region" description="Helical" evidence="6">
    <location>
        <begin position="310"/>
        <end position="331"/>
    </location>
</feature>
<feature type="transmembrane region" description="Helical" evidence="6">
    <location>
        <begin position="46"/>
        <end position="68"/>
    </location>
</feature>
<feature type="non-terminal residue" evidence="7">
    <location>
        <position position="1"/>
    </location>
</feature>
<evidence type="ECO:0000256" key="6">
    <source>
        <dbReference type="SAM" id="Phobius"/>
    </source>
</evidence>
<feature type="transmembrane region" description="Helical" evidence="6">
    <location>
        <begin position="392"/>
        <end position="414"/>
    </location>
</feature>
<feature type="non-terminal residue" evidence="7">
    <location>
        <position position="419"/>
    </location>
</feature>
<keyword evidence="5 6" id="KW-0472">Membrane</keyword>
<dbReference type="AlphaFoldDB" id="A0A381RVI1"/>
<evidence type="ECO:0000256" key="3">
    <source>
        <dbReference type="ARBA" id="ARBA00022692"/>
    </source>
</evidence>
<evidence type="ECO:0000256" key="1">
    <source>
        <dbReference type="ARBA" id="ARBA00004141"/>
    </source>
</evidence>
<keyword evidence="3 6" id="KW-0812">Transmembrane</keyword>
<comment type="subcellular location">
    <subcellularLocation>
        <location evidence="1">Membrane</location>
        <topology evidence="1">Multi-pass membrane protein</topology>
    </subcellularLocation>
</comment>